<accession>A0ABV7Y989</accession>
<gene>
    <name evidence="4" type="ORF">ACFOUW_13700</name>
</gene>
<dbReference type="Proteomes" id="UP001595699">
    <property type="component" value="Unassembled WGS sequence"/>
</dbReference>
<feature type="domain" description="GFO/IDH/MocA-like oxidoreductase" evidence="3">
    <location>
        <begin position="145"/>
        <end position="278"/>
    </location>
</feature>
<proteinExistence type="predicted"/>
<organism evidence="4 5">
    <name type="scientific">Tenggerimyces flavus</name>
    <dbReference type="NCBI Taxonomy" id="1708749"/>
    <lineage>
        <taxon>Bacteria</taxon>
        <taxon>Bacillati</taxon>
        <taxon>Actinomycetota</taxon>
        <taxon>Actinomycetes</taxon>
        <taxon>Propionibacteriales</taxon>
        <taxon>Nocardioidaceae</taxon>
        <taxon>Tenggerimyces</taxon>
    </lineage>
</organism>
<dbReference type="InterPro" id="IPR055170">
    <property type="entry name" value="GFO_IDH_MocA-like_dom"/>
</dbReference>
<dbReference type="Gene3D" id="3.30.360.10">
    <property type="entry name" value="Dihydrodipicolinate Reductase, domain 2"/>
    <property type="match status" value="1"/>
</dbReference>
<dbReference type="PANTHER" id="PTHR43818">
    <property type="entry name" value="BCDNA.GH03377"/>
    <property type="match status" value="1"/>
</dbReference>
<dbReference type="InterPro" id="IPR050463">
    <property type="entry name" value="Gfo/Idh/MocA_oxidrdct_glycsds"/>
</dbReference>
<sequence length="403" mass="44548">MKRLKVGVVGASIAHSADARENFAIRAHLPALKALDQNYEVTAVCTTRMESAKEAAKRFDVPEAYDSVERMLAESEGLDVVCVSVRPAAHYDVAIKALEAGKHVYCEHPGGISTEQATKLYQTALRNDVRTMTGHQAHFDPTALRMAELVKQGYVGRPLSFGMSHFGANYITPRPYFHRWLFDIEAGGRPAYRTGHSLERLMAVMGQEIAAVCADFTIQVPERPALDQPDTVLKSSQVDNMNYLLRTRDGAVGTLQVSNTAWSGTGDRFELYGTDGMLMLADTDAVESLSGKVEPLPDTETDTPRDFLLYGAQADVQGILRDKKPPEELGRLAPLQVEPRVLPVALKGRPARRVAAAWIEFAQAIDEGRDCAPSLHDTFKIHRIWDAAEESVRTHSWVDVTYK</sequence>
<dbReference type="EMBL" id="JBHRZH010000011">
    <property type="protein sequence ID" value="MFC3761891.1"/>
    <property type="molecule type" value="Genomic_DNA"/>
</dbReference>
<dbReference type="Pfam" id="PF01408">
    <property type="entry name" value="GFO_IDH_MocA"/>
    <property type="match status" value="1"/>
</dbReference>
<evidence type="ECO:0000313" key="4">
    <source>
        <dbReference type="EMBL" id="MFC3761891.1"/>
    </source>
</evidence>
<dbReference type="SUPFAM" id="SSF55347">
    <property type="entry name" value="Glyceraldehyde-3-phosphate dehydrogenase-like, C-terminal domain"/>
    <property type="match status" value="1"/>
</dbReference>
<dbReference type="SUPFAM" id="SSF51735">
    <property type="entry name" value="NAD(P)-binding Rossmann-fold domains"/>
    <property type="match status" value="1"/>
</dbReference>
<keyword evidence="1" id="KW-0560">Oxidoreductase</keyword>
<evidence type="ECO:0000259" key="2">
    <source>
        <dbReference type="Pfam" id="PF01408"/>
    </source>
</evidence>
<keyword evidence="5" id="KW-1185">Reference proteome</keyword>
<comment type="caution">
    <text evidence="4">The sequence shown here is derived from an EMBL/GenBank/DDBJ whole genome shotgun (WGS) entry which is preliminary data.</text>
</comment>
<dbReference type="Gene3D" id="3.40.50.720">
    <property type="entry name" value="NAD(P)-binding Rossmann-like Domain"/>
    <property type="match status" value="1"/>
</dbReference>
<dbReference type="InterPro" id="IPR036291">
    <property type="entry name" value="NAD(P)-bd_dom_sf"/>
</dbReference>
<reference evidence="5" key="1">
    <citation type="journal article" date="2019" name="Int. J. Syst. Evol. Microbiol.">
        <title>The Global Catalogue of Microorganisms (GCM) 10K type strain sequencing project: providing services to taxonomists for standard genome sequencing and annotation.</title>
        <authorList>
            <consortium name="The Broad Institute Genomics Platform"/>
            <consortium name="The Broad Institute Genome Sequencing Center for Infectious Disease"/>
            <person name="Wu L."/>
            <person name="Ma J."/>
        </authorList>
    </citation>
    <scope>NUCLEOTIDE SEQUENCE [LARGE SCALE GENOMIC DNA]</scope>
    <source>
        <strain evidence="5">CGMCC 4.7241</strain>
    </source>
</reference>
<dbReference type="PANTHER" id="PTHR43818:SF11">
    <property type="entry name" value="BCDNA.GH03377"/>
    <property type="match status" value="1"/>
</dbReference>
<feature type="domain" description="Gfo/Idh/MocA-like oxidoreductase N-terminal" evidence="2">
    <location>
        <begin position="25"/>
        <end position="135"/>
    </location>
</feature>
<dbReference type="InterPro" id="IPR000683">
    <property type="entry name" value="Gfo/Idh/MocA-like_OxRdtase_N"/>
</dbReference>
<evidence type="ECO:0000313" key="5">
    <source>
        <dbReference type="Proteomes" id="UP001595699"/>
    </source>
</evidence>
<protein>
    <submittedName>
        <fullName evidence="4">Gfo/Idh/MocA family protein</fullName>
    </submittedName>
</protein>
<dbReference type="RefSeq" id="WP_205121398.1">
    <property type="nucleotide sequence ID" value="NZ_JAFBCM010000001.1"/>
</dbReference>
<name>A0ABV7Y989_9ACTN</name>
<evidence type="ECO:0000259" key="3">
    <source>
        <dbReference type="Pfam" id="PF22725"/>
    </source>
</evidence>
<dbReference type="Pfam" id="PF22725">
    <property type="entry name" value="GFO_IDH_MocA_C3"/>
    <property type="match status" value="1"/>
</dbReference>
<evidence type="ECO:0000256" key="1">
    <source>
        <dbReference type="ARBA" id="ARBA00023002"/>
    </source>
</evidence>